<dbReference type="Gramene" id="OMERI05G08730.6">
    <property type="protein sequence ID" value="OMERI05G08730.6"/>
    <property type="gene ID" value="OMERI05G08730"/>
</dbReference>
<dbReference type="Pfam" id="PF01764">
    <property type="entry name" value="Lipase_3"/>
    <property type="match status" value="1"/>
</dbReference>
<dbReference type="GO" id="GO:0006629">
    <property type="term" value="P:lipid metabolic process"/>
    <property type="evidence" value="ECO:0007669"/>
    <property type="project" value="InterPro"/>
</dbReference>
<accession>A0A0E0DPB3</accession>
<dbReference type="PANTHER" id="PTHR46023">
    <property type="entry name" value="LIPASE CLASS 3 PROTEIN-LIKE"/>
    <property type="match status" value="1"/>
</dbReference>
<evidence type="ECO:0000313" key="3">
    <source>
        <dbReference type="Proteomes" id="UP000008021"/>
    </source>
</evidence>
<dbReference type="Gene3D" id="3.40.50.1820">
    <property type="entry name" value="alpha/beta hydrolase"/>
    <property type="match status" value="1"/>
</dbReference>
<dbReference type="InterPro" id="IPR029058">
    <property type="entry name" value="AB_hydrolase_fold"/>
</dbReference>
<dbReference type="HOGENOM" id="CLU_644632_0_0_1"/>
<protein>
    <recommendedName>
        <fullName evidence="1">Fungal lipase-type domain-containing protein</fullName>
    </recommendedName>
</protein>
<dbReference type="PANTHER" id="PTHR46023:SF7">
    <property type="entry name" value="FUNGAL LIPASE-LIKE DOMAIN-CONTAINING PROTEIN"/>
    <property type="match status" value="1"/>
</dbReference>
<dbReference type="Proteomes" id="UP000008021">
    <property type="component" value="Chromosome 5"/>
</dbReference>
<sequence length="441" mass="48675">MTGRGSTGVSKQALDTAAAASSRRRCFEASGGAGWPPAPTGGGGSGGIEEPHLLEAYLKPHLTLCVNVGGGRGVSMHRTFRIASRNGLFLLIIGTWQQQISRLQKLIDSGDAHVTRFLWGHPAARVHAGGVKHMPKLQCATSIDRTRCQADGRLSFREVLNLADRRNQARGCSIENYCIEILRKASHWLYGIGVGVTIRAQQEVSCCFINDGLIHKHGYTGRSCVPLEGLVKSQELIALLRNLILCMFFPKKPYEVFLEFGGYGQSDILIRKSKARVMKPSFTVVRDKSTKSFILFIRGSTSVKDRLTTATAAEVPFHHVVLKECCVSNVVVGHVHCGMVAATRWIADQAIPCLSRAVEQFPDYRIKVHGELAAVDPAAPIKEIRCCAWRTKIGCPWEIVLCIYDFPQHRRGAPRRAQSSSNTYRVHKIKKMVTQMFILGS</sequence>
<reference evidence="2" key="1">
    <citation type="submission" date="2015-04" db="UniProtKB">
        <authorList>
            <consortium name="EnsemblPlants"/>
        </authorList>
    </citation>
    <scope>IDENTIFICATION</scope>
</reference>
<evidence type="ECO:0000259" key="1">
    <source>
        <dbReference type="Pfam" id="PF01764"/>
    </source>
</evidence>
<proteinExistence type="predicted"/>
<dbReference type="EnsemblPlants" id="OMERI05G08730.6">
    <property type="protein sequence ID" value="OMERI05G08730.6"/>
    <property type="gene ID" value="OMERI05G08730"/>
</dbReference>
<feature type="domain" description="Fungal lipase-type" evidence="1">
    <location>
        <begin position="295"/>
        <end position="370"/>
    </location>
</feature>
<reference evidence="2" key="2">
    <citation type="submission" date="2018-05" db="EMBL/GenBank/DDBJ databases">
        <title>OmerRS3 (Oryza meridionalis Reference Sequence Version 3).</title>
        <authorList>
            <person name="Zhang J."/>
            <person name="Kudrna D."/>
            <person name="Lee S."/>
            <person name="Talag J."/>
            <person name="Welchert J."/>
            <person name="Wing R.A."/>
        </authorList>
    </citation>
    <scope>NUCLEOTIDE SEQUENCE [LARGE SCALE GENOMIC DNA]</scope>
    <source>
        <strain evidence="2">cv. OR44</strain>
    </source>
</reference>
<organism evidence="2">
    <name type="scientific">Oryza meridionalis</name>
    <dbReference type="NCBI Taxonomy" id="40149"/>
    <lineage>
        <taxon>Eukaryota</taxon>
        <taxon>Viridiplantae</taxon>
        <taxon>Streptophyta</taxon>
        <taxon>Embryophyta</taxon>
        <taxon>Tracheophyta</taxon>
        <taxon>Spermatophyta</taxon>
        <taxon>Magnoliopsida</taxon>
        <taxon>Liliopsida</taxon>
        <taxon>Poales</taxon>
        <taxon>Poaceae</taxon>
        <taxon>BOP clade</taxon>
        <taxon>Oryzoideae</taxon>
        <taxon>Oryzeae</taxon>
        <taxon>Oryzinae</taxon>
        <taxon>Oryza</taxon>
    </lineage>
</organism>
<dbReference type="SUPFAM" id="SSF53474">
    <property type="entry name" value="alpha/beta-Hydrolases"/>
    <property type="match status" value="1"/>
</dbReference>
<dbReference type="AlphaFoldDB" id="A0A0E0DPB3"/>
<name>A0A0E0DPB3_9ORYZ</name>
<dbReference type="InterPro" id="IPR002921">
    <property type="entry name" value="Fungal_lipase-type"/>
</dbReference>
<evidence type="ECO:0000313" key="2">
    <source>
        <dbReference type="EnsemblPlants" id="OMERI05G08730.6"/>
    </source>
</evidence>
<keyword evidence="3" id="KW-1185">Reference proteome</keyword>